<dbReference type="Proteomes" id="UP001151760">
    <property type="component" value="Unassembled WGS sequence"/>
</dbReference>
<name>A0ABQ5IE43_9ASTR</name>
<protein>
    <submittedName>
        <fullName evidence="1">Uncharacterized protein</fullName>
    </submittedName>
</protein>
<proteinExistence type="predicted"/>
<organism evidence="1 2">
    <name type="scientific">Tanacetum coccineum</name>
    <dbReference type="NCBI Taxonomy" id="301880"/>
    <lineage>
        <taxon>Eukaryota</taxon>
        <taxon>Viridiplantae</taxon>
        <taxon>Streptophyta</taxon>
        <taxon>Embryophyta</taxon>
        <taxon>Tracheophyta</taxon>
        <taxon>Spermatophyta</taxon>
        <taxon>Magnoliopsida</taxon>
        <taxon>eudicotyledons</taxon>
        <taxon>Gunneridae</taxon>
        <taxon>Pentapetalae</taxon>
        <taxon>asterids</taxon>
        <taxon>campanulids</taxon>
        <taxon>Asterales</taxon>
        <taxon>Asteraceae</taxon>
        <taxon>Asteroideae</taxon>
        <taxon>Anthemideae</taxon>
        <taxon>Anthemidinae</taxon>
        <taxon>Tanacetum</taxon>
    </lineage>
</organism>
<comment type="caution">
    <text evidence="1">The sequence shown here is derived from an EMBL/GenBank/DDBJ whole genome shotgun (WGS) entry which is preliminary data.</text>
</comment>
<accession>A0ABQ5IE43</accession>
<evidence type="ECO:0000313" key="1">
    <source>
        <dbReference type="EMBL" id="GJT98006.1"/>
    </source>
</evidence>
<dbReference type="EMBL" id="BQNB010020635">
    <property type="protein sequence ID" value="GJT98006.1"/>
    <property type="molecule type" value="Genomic_DNA"/>
</dbReference>
<gene>
    <name evidence="1" type="ORF">Tco_1093524</name>
</gene>
<reference evidence="1" key="2">
    <citation type="submission" date="2022-01" db="EMBL/GenBank/DDBJ databases">
        <authorList>
            <person name="Yamashiro T."/>
            <person name="Shiraishi A."/>
            <person name="Satake H."/>
            <person name="Nakayama K."/>
        </authorList>
    </citation>
    <scope>NUCLEOTIDE SEQUENCE</scope>
</reference>
<sequence length="270" mass="31445">MYMVMFDDDIKQSHLSEPPDQLESNISYQSFASKNAVSSKLESSGYQSPMLMSIKDFLDGSLFWDDLDQRYPLAEHHKLAPLVRPLRKSVFTSICIVGKDLCAAVGNRKFLNCSNASNCLVLLPSFLYLPYTTFAFIHHLAKVYRLVPRRLVCRTDEVHLHCFDICRLSIAPYVLRLDFHERCSIRIDKIKLLKRCFRCLNIVVVLSNDREQYLCLGGLEVRVVIHLTPSVLWNEEWKDTFFKQTISCRLWCEGLKDCDQGHHFFDFIKH</sequence>
<evidence type="ECO:0000313" key="2">
    <source>
        <dbReference type="Proteomes" id="UP001151760"/>
    </source>
</evidence>
<reference evidence="1" key="1">
    <citation type="journal article" date="2022" name="Int. J. Mol. Sci.">
        <title>Draft Genome of Tanacetum Coccineum: Genomic Comparison of Closely Related Tanacetum-Family Plants.</title>
        <authorList>
            <person name="Yamashiro T."/>
            <person name="Shiraishi A."/>
            <person name="Nakayama K."/>
            <person name="Satake H."/>
        </authorList>
    </citation>
    <scope>NUCLEOTIDE SEQUENCE</scope>
</reference>
<keyword evidence="2" id="KW-1185">Reference proteome</keyword>